<dbReference type="Proteomes" id="UP000507962">
    <property type="component" value="Unassembled WGS sequence"/>
</dbReference>
<reference evidence="1 2" key="1">
    <citation type="submission" date="2019-03" db="EMBL/GenBank/DDBJ databases">
        <authorList>
            <person name="Nijsse B."/>
        </authorList>
    </citation>
    <scope>NUCLEOTIDE SEQUENCE [LARGE SCALE GENOMIC DNA]</scope>
    <source>
        <strain evidence="1">Desulfoluna butyratoxydans MSL71</strain>
    </source>
</reference>
<accession>A0A4U8YP75</accession>
<keyword evidence="2" id="KW-1185">Reference proteome</keyword>
<gene>
    <name evidence="1" type="ORF">MSL71_28940</name>
</gene>
<protein>
    <submittedName>
        <fullName evidence="1">Uncharacterized protein</fullName>
    </submittedName>
</protein>
<evidence type="ECO:0000313" key="2">
    <source>
        <dbReference type="Proteomes" id="UP000507962"/>
    </source>
</evidence>
<proteinExistence type="predicted"/>
<organism evidence="1 2">
    <name type="scientific">Desulfoluna butyratoxydans</name>
    <dbReference type="NCBI Taxonomy" id="231438"/>
    <lineage>
        <taxon>Bacteria</taxon>
        <taxon>Pseudomonadati</taxon>
        <taxon>Thermodesulfobacteriota</taxon>
        <taxon>Desulfobacteria</taxon>
        <taxon>Desulfobacterales</taxon>
        <taxon>Desulfolunaceae</taxon>
        <taxon>Desulfoluna</taxon>
    </lineage>
</organism>
<evidence type="ECO:0000313" key="1">
    <source>
        <dbReference type="EMBL" id="VFQ45237.1"/>
    </source>
</evidence>
<name>A0A4U8YP75_9BACT</name>
<dbReference type="AlphaFoldDB" id="A0A4U8YP75"/>
<dbReference type="EMBL" id="CAADHO010000005">
    <property type="protein sequence ID" value="VFQ45237.1"/>
    <property type="molecule type" value="Genomic_DNA"/>
</dbReference>
<sequence>MGGGISMASRVLWICCLWGTMIFMTATTASSIEPLTNNAMSAITGQATVQPSNEKRETVYSVPTEVTPSNDTLHIELPNQSMVPSTLDDDRYNAVLIDFLGIEGNEKLGIEAEDFHGEVEVGNIVYTDDDTLTSVVLSGTFTGYFKVPSVFKDGRTQHEVQVSPSHIPQQVIDSYDHGNGTHDFILSHQGTAYTPEDISDSTPSIMAKPNRQAQLVGRAETKPLNILVPRGHGDNTTWNVITTIEPGKSFVHIDINRITTHHKCKYTIKIANNENGLNAGDVGSRPTDRSGTLGTLYMGGNGSTTVEPGTVVITTFDDGV</sequence>